<reference evidence="6" key="1">
    <citation type="submission" date="2025-08" db="UniProtKB">
        <authorList>
            <consortium name="RefSeq"/>
        </authorList>
    </citation>
    <scope>IDENTIFICATION</scope>
    <source>
        <strain evidence="6">Wakin</strain>
        <tissue evidence="6">Muscle</tissue>
    </source>
</reference>
<dbReference type="RefSeq" id="XP_026073447.1">
    <property type="nucleotide sequence ID" value="XM_026217662.1"/>
</dbReference>
<name>A0A6P6KQN3_CARAU</name>
<sequence length="123" mass="14115">MDYVYNVTVVGMDLKQDSDIYNMKVELVLKEGTDVDVEGKVRPFLARPSCREHLGLVKGKSYLIMGRSVDLPELGGSLQYVFGEHTWVEYWPTREESQTPQHRERYIGITDLQNSLLNFGCLT</sequence>
<proteinExistence type="predicted"/>
<evidence type="ECO:0000256" key="3">
    <source>
        <dbReference type="ARBA" id="ARBA00023157"/>
    </source>
</evidence>
<dbReference type="Pfam" id="PF01759">
    <property type="entry name" value="NTR"/>
    <property type="match status" value="1"/>
</dbReference>
<comment type="subcellular location">
    <subcellularLocation>
        <location evidence="1">Secreted</location>
    </subcellularLocation>
</comment>
<dbReference type="Gene3D" id="2.40.50.120">
    <property type="match status" value="1"/>
</dbReference>
<dbReference type="AlphaFoldDB" id="A0A6P6KQN3"/>
<dbReference type="GeneID" id="113053025"/>
<dbReference type="Proteomes" id="UP000515129">
    <property type="component" value="Chromosome 1"/>
</dbReference>
<dbReference type="InterPro" id="IPR018933">
    <property type="entry name" value="Netrin_module_non-TIMP"/>
</dbReference>
<dbReference type="InterPro" id="IPR001134">
    <property type="entry name" value="Netrin_domain"/>
</dbReference>
<evidence type="ECO:0000313" key="6">
    <source>
        <dbReference type="RefSeq" id="XP_026073447.1"/>
    </source>
</evidence>
<dbReference type="KEGG" id="caua:113053025"/>
<dbReference type="SUPFAM" id="SSF50242">
    <property type="entry name" value="TIMP-like"/>
    <property type="match status" value="1"/>
</dbReference>
<keyword evidence="5" id="KW-1185">Reference proteome</keyword>
<protein>
    <submittedName>
        <fullName evidence="6">Complement C3-like</fullName>
    </submittedName>
</protein>
<accession>A0A6P6KQN3</accession>
<evidence type="ECO:0000313" key="5">
    <source>
        <dbReference type="Proteomes" id="UP000515129"/>
    </source>
</evidence>
<evidence type="ECO:0000259" key="4">
    <source>
        <dbReference type="PROSITE" id="PS50189"/>
    </source>
</evidence>
<dbReference type="FunFam" id="2.40.50.120:FF:000013">
    <property type="entry name" value="Complement C3"/>
    <property type="match status" value="1"/>
</dbReference>
<feature type="domain" description="NTR" evidence="4">
    <location>
        <begin position="1"/>
        <end position="121"/>
    </location>
</feature>
<dbReference type="InterPro" id="IPR008993">
    <property type="entry name" value="TIMP-like_OB-fold"/>
</dbReference>
<keyword evidence="3" id="KW-1015">Disulfide bond</keyword>
<evidence type="ECO:0000256" key="1">
    <source>
        <dbReference type="ARBA" id="ARBA00004613"/>
    </source>
</evidence>
<gene>
    <name evidence="6" type="primary">LOC113053025</name>
</gene>
<evidence type="ECO:0000256" key="2">
    <source>
        <dbReference type="ARBA" id="ARBA00022525"/>
    </source>
</evidence>
<dbReference type="GO" id="GO:0005576">
    <property type="term" value="C:extracellular region"/>
    <property type="evidence" value="ECO:0007669"/>
    <property type="project" value="UniProtKB-SubCell"/>
</dbReference>
<dbReference type="SMART" id="SM00643">
    <property type="entry name" value="C345C"/>
    <property type="match status" value="1"/>
</dbReference>
<dbReference type="PROSITE" id="PS50189">
    <property type="entry name" value="NTR"/>
    <property type="match status" value="1"/>
</dbReference>
<dbReference type="OrthoDB" id="6359008at2759"/>
<keyword evidence="2" id="KW-0964">Secreted</keyword>
<organism evidence="5 6">
    <name type="scientific">Carassius auratus</name>
    <name type="common">Goldfish</name>
    <dbReference type="NCBI Taxonomy" id="7957"/>
    <lineage>
        <taxon>Eukaryota</taxon>
        <taxon>Metazoa</taxon>
        <taxon>Chordata</taxon>
        <taxon>Craniata</taxon>
        <taxon>Vertebrata</taxon>
        <taxon>Euteleostomi</taxon>
        <taxon>Actinopterygii</taxon>
        <taxon>Neopterygii</taxon>
        <taxon>Teleostei</taxon>
        <taxon>Ostariophysi</taxon>
        <taxon>Cypriniformes</taxon>
        <taxon>Cyprinidae</taxon>
        <taxon>Cyprininae</taxon>
        <taxon>Carassius</taxon>
    </lineage>
</organism>